<protein>
    <recommendedName>
        <fullName evidence="1">Putative host cell surface-exposed lipoprotein Ltp-like HTH region domain-containing protein</fullName>
    </recommendedName>
</protein>
<evidence type="ECO:0000313" key="2">
    <source>
        <dbReference type="EMBL" id="BDR54415.1"/>
    </source>
</evidence>
<dbReference type="Pfam" id="PF07553">
    <property type="entry name" value="Lipoprotein_Ltp"/>
    <property type="match status" value="1"/>
</dbReference>
<dbReference type="Gene3D" id="1.10.10.10">
    <property type="entry name" value="Winged helix-like DNA-binding domain superfamily/Winged helix DNA-binding domain"/>
    <property type="match status" value="1"/>
</dbReference>
<dbReference type="InterPro" id="IPR036388">
    <property type="entry name" value="WH-like_DNA-bd_sf"/>
</dbReference>
<feature type="domain" description="Putative host cell surface-exposed lipoprotein Ltp-like HTH region" evidence="1">
    <location>
        <begin position="85"/>
        <end position="128"/>
    </location>
</feature>
<dbReference type="RefSeq" id="WP_317643418.1">
    <property type="nucleotide sequence ID" value="NZ_AP026800.1"/>
</dbReference>
<evidence type="ECO:0000259" key="1">
    <source>
        <dbReference type="Pfam" id="PF07553"/>
    </source>
</evidence>
<accession>A0ABM8BC43</accession>
<dbReference type="EMBL" id="AP026800">
    <property type="protein sequence ID" value="BDR54415.1"/>
    <property type="molecule type" value="Genomic_DNA"/>
</dbReference>
<proteinExistence type="predicted"/>
<organism evidence="2 3">
    <name type="scientific">Bombiscardovia apis</name>
    <dbReference type="NCBI Taxonomy" id="2932182"/>
    <lineage>
        <taxon>Bacteria</taxon>
        <taxon>Bacillati</taxon>
        <taxon>Actinomycetota</taxon>
        <taxon>Actinomycetes</taxon>
        <taxon>Bifidobacteriales</taxon>
        <taxon>Bifidobacteriaceae</taxon>
        <taxon>Bombiscardovia</taxon>
    </lineage>
</organism>
<gene>
    <name evidence="2" type="ORF">KIMH_05260</name>
</gene>
<dbReference type="InterPro" id="IPR011434">
    <property type="entry name" value="Ltp-like_HTH"/>
</dbReference>
<evidence type="ECO:0000313" key="3">
    <source>
        <dbReference type="Proteomes" id="UP001321748"/>
    </source>
</evidence>
<dbReference type="Proteomes" id="UP001321748">
    <property type="component" value="Chromosome"/>
</dbReference>
<keyword evidence="3" id="KW-1185">Reference proteome</keyword>
<sequence>MPIPLSQHAHFTQALKPWYTRVRPWKFFLIVVALIWFMVAQSEVINMPEFTHNAAQIWQEQVRPQKKKTEKPKPKPKKTVITPQYAEAVDKAQNYADSMHLSEEALRDELTVKDSHYSQDIAQYAIERIHADYPENALFQARGLEDQGVKDPAMLMKRLTSAEFKFTPADCEYALRNLFPDDIVNSVLSREH</sequence>
<name>A0ABM8BC43_9BIFI</name>
<reference evidence="2 3" key="1">
    <citation type="journal article" date="2023" name="Microbiol. Spectr.">
        <title>Symbiosis of Carpenter Bees with Uncharacterized Lactic Acid Bacteria Showing NAD Auxotrophy.</title>
        <authorList>
            <person name="Kawasaki S."/>
            <person name="Ozawa K."/>
            <person name="Mori T."/>
            <person name="Yamamoto A."/>
            <person name="Ito M."/>
            <person name="Ohkuma M."/>
            <person name="Sakamoto M."/>
            <person name="Matsutani M."/>
        </authorList>
    </citation>
    <scope>NUCLEOTIDE SEQUENCE [LARGE SCALE GENOMIC DNA]</scope>
    <source>
        <strain evidence="2 3">KimH</strain>
    </source>
</reference>